<keyword evidence="4" id="KW-1185">Reference proteome</keyword>
<proteinExistence type="predicted"/>
<keyword evidence="1" id="KW-0472">Membrane</keyword>
<feature type="transmembrane region" description="Helical" evidence="1">
    <location>
        <begin position="118"/>
        <end position="138"/>
    </location>
</feature>
<reference evidence="3" key="1">
    <citation type="journal article" date="2014" name="Int. J. Syst. Evol. Microbiol.">
        <title>Complete genome sequence of Corynebacterium casei LMG S-19264T (=DSM 44701T), isolated from a smear-ripened cheese.</title>
        <authorList>
            <consortium name="US DOE Joint Genome Institute (JGI-PGF)"/>
            <person name="Walter F."/>
            <person name="Albersmeier A."/>
            <person name="Kalinowski J."/>
            <person name="Ruckert C."/>
        </authorList>
    </citation>
    <scope>NUCLEOTIDE SEQUENCE</scope>
    <source>
        <strain evidence="3">CGMCC 1.15179</strain>
    </source>
</reference>
<gene>
    <name evidence="3" type="ORF">GCM10011571_24350</name>
</gene>
<name>A0A8J2VI88_9BACL</name>
<evidence type="ECO:0000313" key="4">
    <source>
        <dbReference type="Proteomes" id="UP000625210"/>
    </source>
</evidence>
<dbReference type="RefSeq" id="WP_229751961.1">
    <property type="nucleotide sequence ID" value="NZ_BMHQ01000008.1"/>
</dbReference>
<reference evidence="3" key="2">
    <citation type="submission" date="2020-09" db="EMBL/GenBank/DDBJ databases">
        <authorList>
            <person name="Sun Q."/>
            <person name="Zhou Y."/>
        </authorList>
    </citation>
    <scope>NUCLEOTIDE SEQUENCE</scope>
    <source>
        <strain evidence="3">CGMCC 1.15179</strain>
    </source>
</reference>
<feature type="domain" description="Transposase IS4-like" evidence="2">
    <location>
        <begin position="12"/>
        <end position="132"/>
    </location>
</feature>
<comment type="caution">
    <text evidence="3">The sequence shown here is derived from an EMBL/GenBank/DDBJ whole genome shotgun (WGS) entry which is preliminary data.</text>
</comment>
<dbReference type="Proteomes" id="UP000625210">
    <property type="component" value="Unassembled WGS sequence"/>
</dbReference>
<evidence type="ECO:0000259" key="2">
    <source>
        <dbReference type="Pfam" id="PF01609"/>
    </source>
</evidence>
<dbReference type="InterPro" id="IPR002559">
    <property type="entry name" value="Transposase_11"/>
</dbReference>
<dbReference type="Pfam" id="PF01609">
    <property type="entry name" value="DDE_Tnp_1"/>
    <property type="match status" value="1"/>
</dbReference>
<protein>
    <submittedName>
        <fullName evidence="3">IS5 family transposase</fullName>
    </submittedName>
</protein>
<evidence type="ECO:0000313" key="3">
    <source>
        <dbReference type="EMBL" id="GGE21383.1"/>
    </source>
</evidence>
<dbReference type="AlphaFoldDB" id="A0A8J2VI88"/>
<keyword evidence="1" id="KW-1133">Transmembrane helix</keyword>
<dbReference type="GO" id="GO:0003677">
    <property type="term" value="F:DNA binding"/>
    <property type="evidence" value="ECO:0007669"/>
    <property type="project" value="InterPro"/>
</dbReference>
<accession>A0A8J2VI88</accession>
<keyword evidence="1" id="KW-0812">Transmembrane</keyword>
<dbReference type="GO" id="GO:0004803">
    <property type="term" value="F:transposase activity"/>
    <property type="evidence" value="ECO:0007669"/>
    <property type="project" value="InterPro"/>
</dbReference>
<dbReference type="EMBL" id="BMHQ01000008">
    <property type="protein sequence ID" value="GGE21383.1"/>
    <property type="molecule type" value="Genomic_DNA"/>
</dbReference>
<dbReference type="PANTHER" id="PTHR30007">
    <property type="entry name" value="PHP DOMAIN PROTEIN"/>
    <property type="match status" value="1"/>
</dbReference>
<evidence type="ECO:0000256" key="1">
    <source>
        <dbReference type="SAM" id="Phobius"/>
    </source>
</evidence>
<sequence>MATDCRLVYIWTGAQHHEIRLAEPTLQSIRVPKKRGRPWTRPKELVADKAYDSRSFRKSFRKRGIKTTIPSFDRNRKKPRRGRPIHVGQGYRRRWIVERCFGWMDNYRRLVVRYERYLHIYKAFYLVALILWCVNRILK</sequence>
<dbReference type="GO" id="GO:0006313">
    <property type="term" value="P:DNA transposition"/>
    <property type="evidence" value="ECO:0007669"/>
    <property type="project" value="InterPro"/>
</dbReference>
<dbReference type="PANTHER" id="PTHR30007:SF1">
    <property type="entry name" value="BLR1914 PROTEIN"/>
    <property type="match status" value="1"/>
</dbReference>
<organism evidence="3 4">
    <name type="scientific">Marinithermofilum abyssi</name>
    <dbReference type="NCBI Taxonomy" id="1571185"/>
    <lineage>
        <taxon>Bacteria</taxon>
        <taxon>Bacillati</taxon>
        <taxon>Bacillota</taxon>
        <taxon>Bacilli</taxon>
        <taxon>Bacillales</taxon>
        <taxon>Thermoactinomycetaceae</taxon>
        <taxon>Marinithermofilum</taxon>
    </lineage>
</organism>